<dbReference type="AlphaFoldDB" id="A0A1G8FYW6"/>
<comment type="cofactor">
    <cofactor evidence="13">
        <name>Mg(2+)</name>
        <dbReference type="ChEBI" id="CHEBI:18420"/>
    </cofactor>
    <text evidence="13">Binds 1 Mg(2+) ion per subunit.</text>
</comment>
<comment type="similarity">
    <text evidence="11 13">Belongs to the RecU family.</text>
</comment>
<dbReference type="GO" id="GO:0000287">
    <property type="term" value="F:magnesium ion binding"/>
    <property type="evidence" value="ECO:0007669"/>
    <property type="project" value="UniProtKB-UniRule"/>
</dbReference>
<evidence type="ECO:0000256" key="1">
    <source>
        <dbReference type="ARBA" id="ARBA00004496"/>
    </source>
</evidence>
<evidence type="ECO:0000256" key="11">
    <source>
        <dbReference type="ARBA" id="ARBA00023447"/>
    </source>
</evidence>
<dbReference type="GO" id="GO:0008821">
    <property type="term" value="F:crossover junction DNA endonuclease activity"/>
    <property type="evidence" value="ECO:0007669"/>
    <property type="project" value="UniProtKB-EC"/>
</dbReference>
<keyword evidence="4 13" id="KW-0479">Metal-binding</keyword>
<name>A0A1G8FYW6_ANETH</name>
<accession>A0A1G8FYW6</accession>
<dbReference type="HAMAP" id="MF_00130">
    <property type="entry name" value="RecU"/>
    <property type="match status" value="1"/>
</dbReference>
<evidence type="ECO:0000256" key="13">
    <source>
        <dbReference type="HAMAP-Rule" id="MF_00130"/>
    </source>
</evidence>
<dbReference type="GO" id="GO:0006281">
    <property type="term" value="P:DNA repair"/>
    <property type="evidence" value="ECO:0007669"/>
    <property type="project" value="UniProtKB-UniRule"/>
</dbReference>
<dbReference type="OrthoDB" id="9783592at2"/>
<sequence length="183" mass="20613">MTGWGKSSFANRGMAFEQMLDYTNKLYEQQGVAVINKRPTPVKILGRNARGMINGYLEKPSTVDYDGTYAGRSIVFEAKSTKELTRFPLDNVHEHQVEYLAKCHGCGAISFMLIEFAKHQTVYLLPYEVLAQYWRRAKVGGRGTKSIPLQDFDVYAYHVSPGRVPVDYLAVVNQIWNIGGVAV</sequence>
<feature type="binding site" evidence="13">
    <location>
        <position position="62"/>
    </location>
    <ligand>
        <name>Mg(2+)</name>
        <dbReference type="ChEBI" id="CHEBI:18420"/>
    </ligand>
</feature>
<feature type="binding site" evidence="13">
    <location>
        <position position="96"/>
    </location>
    <ligand>
        <name>Mg(2+)</name>
        <dbReference type="ChEBI" id="CHEBI:18420"/>
    </ligand>
</feature>
<dbReference type="Gene3D" id="3.40.1350.10">
    <property type="match status" value="1"/>
</dbReference>
<evidence type="ECO:0000256" key="9">
    <source>
        <dbReference type="ARBA" id="ARBA00023172"/>
    </source>
</evidence>
<evidence type="ECO:0000256" key="12">
    <source>
        <dbReference type="ARBA" id="ARBA00029523"/>
    </source>
</evidence>
<evidence type="ECO:0000256" key="5">
    <source>
        <dbReference type="ARBA" id="ARBA00022759"/>
    </source>
</evidence>
<feature type="binding site" evidence="13">
    <location>
        <position position="64"/>
    </location>
    <ligand>
        <name>Mg(2+)</name>
        <dbReference type="ChEBI" id="CHEBI:18420"/>
    </ligand>
</feature>
<reference evidence="14 15" key="1">
    <citation type="submission" date="2016-10" db="EMBL/GenBank/DDBJ databases">
        <authorList>
            <person name="de Groot N.N."/>
        </authorList>
    </citation>
    <scope>NUCLEOTIDE SEQUENCE [LARGE SCALE GENOMIC DNA]</scope>
    <source>
        <strain evidence="14 15">L 420-91</strain>
    </source>
</reference>
<dbReference type="SUPFAM" id="SSF52980">
    <property type="entry name" value="Restriction endonuclease-like"/>
    <property type="match status" value="1"/>
</dbReference>
<evidence type="ECO:0000256" key="10">
    <source>
        <dbReference type="ARBA" id="ARBA00023204"/>
    </source>
</evidence>
<dbReference type="InterPro" id="IPR011856">
    <property type="entry name" value="tRNA_endonuc-like_dom_sf"/>
</dbReference>
<evidence type="ECO:0000313" key="15">
    <source>
        <dbReference type="Proteomes" id="UP000198956"/>
    </source>
</evidence>
<dbReference type="GO" id="GO:0007059">
    <property type="term" value="P:chromosome segregation"/>
    <property type="evidence" value="ECO:0007669"/>
    <property type="project" value="UniProtKB-UniRule"/>
</dbReference>
<evidence type="ECO:0000256" key="2">
    <source>
        <dbReference type="ARBA" id="ARBA00022490"/>
    </source>
</evidence>
<evidence type="ECO:0000256" key="6">
    <source>
        <dbReference type="ARBA" id="ARBA00022763"/>
    </source>
</evidence>
<comment type="function">
    <text evidence="13">Endonuclease that resolves Holliday junction intermediates in genetic recombination. Cleaves mobile four-strand junctions by introducing symmetrical nicks in paired strands. Promotes annealing of linear ssDNA with homologous dsDNA. Required for DNA repair, homologous recombination and chromosome segregation.</text>
</comment>
<dbReference type="EMBL" id="FNDE01000102">
    <property type="protein sequence ID" value="SDH87344.1"/>
    <property type="molecule type" value="Genomic_DNA"/>
</dbReference>
<dbReference type="CDD" id="cd22354">
    <property type="entry name" value="RecU-like"/>
    <property type="match status" value="1"/>
</dbReference>
<gene>
    <name evidence="13" type="primary">recU</name>
    <name evidence="14" type="ORF">SAMN04489735_11021</name>
</gene>
<evidence type="ECO:0000256" key="8">
    <source>
        <dbReference type="ARBA" id="ARBA00022842"/>
    </source>
</evidence>
<keyword evidence="6 13" id="KW-0227">DNA damage</keyword>
<keyword evidence="5 13" id="KW-0255">Endonuclease</keyword>
<evidence type="ECO:0000256" key="4">
    <source>
        <dbReference type="ARBA" id="ARBA00022723"/>
    </source>
</evidence>
<dbReference type="PIRSF" id="PIRSF037785">
    <property type="entry name" value="RecU"/>
    <property type="match status" value="1"/>
</dbReference>
<evidence type="ECO:0000313" key="14">
    <source>
        <dbReference type="EMBL" id="SDH87344.1"/>
    </source>
</evidence>
<comment type="subcellular location">
    <subcellularLocation>
        <location evidence="1 13">Cytoplasm</location>
    </subcellularLocation>
</comment>
<evidence type="ECO:0000256" key="3">
    <source>
        <dbReference type="ARBA" id="ARBA00022722"/>
    </source>
</evidence>
<keyword evidence="2 13" id="KW-0963">Cytoplasm</keyword>
<feature type="binding site" evidence="13">
    <location>
        <position position="77"/>
    </location>
    <ligand>
        <name>Mg(2+)</name>
        <dbReference type="ChEBI" id="CHEBI:18420"/>
    </ligand>
</feature>
<dbReference type="InterPro" id="IPR011335">
    <property type="entry name" value="Restrct_endonuc-II-like"/>
</dbReference>
<dbReference type="EC" id="3.1.21.10" evidence="13"/>
<keyword evidence="9 13" id="KW-0233">DNA recombination</keyword>
<dbReference type="Proteomes" id="UP000198956">
    <property type="component" value="Unassembled WGS sequence"/>
</dbReference>
<proteinExistence type="inferred from homology"/>
<keyword evidence="7 13" id="KW-0378">Hydrolase</keyword>
<organism evidence="14 15">
    <name type="scientific">Aneurinibacillus thermoaerophilus</name>
    <dbReference type="NCBI Taxonomy" id="143495"/>
    <lineage>
        <taxon>Bacteria</taxon>
        <taxon>Bacillati</taxon>
        <taxon>Bacillota</taxon>
        <taxon>Bacilli</taxon>
        <taxon>Bacillales</taxon>
        <taxon>Paenibacillaceae</taxon>
        <taxon>Aneurinibacillus group</taxon>
        <taxon>Aneurinibacillus</taxon>
    </lineage>
</organism>
<protein>
    <recommendedName>
        <fullName evidence="12 13">Holliday junction resolvase RecU</fullName>
        <ecNumber evidence="13">3.1.21.10</ecNumber>
    </recommendedName>
    <alternativeName>
        <fullName evidence="13">Recombination protein U homolog</fullName>
    </alternativeName>
</protein>
<keyword evidence="8 13" id="KW-0460">Magnesium</keyword>
<evidence type="ECO:0000256" key="7">
    <source>
        <dbReference type="ARBA" id="ARBA00022801"/>
    </source>
</evidence>
<dbReference type="GO" id="GO:0003676">
    <property type="term" value="F:nucleic acid binding"/>
    <property type="evidence" value="ECO:0007669"/>
    <property type="project" value="InterPro"/>
</dbReference>
<dbReference type="Pfam" id="PF03838">
    <property type="entry name" value="RecU"/>
    <property type="match status" value="1"/>
</dbReference>
<comment type="catalytic activity">
    <reaction evidence="13">
        <text>Endonucleolytic cleavage at a junction such as a reciprocal single-stranded crossover between two homologous DNA duplexes (Holliday junction).</text>
        <dbReference type="EC" id="3.1.21.10"/>
    </reaction>
</comment>
<keyword evidence="10 13" id="KW-0234">DNA repair</keyword>
<dbReference type="GO" id="GO:0005737">
    <property type="term" value="C:cytoplasm"/>
    <property type="evidence" value="ECO:0007669"/>
    <property type="project" value="UniProtKB-SubCell"/>
</dbReference>
<dbReference type="GO" id="GO:0006310">
    <property type="term" value="P:DNA recombination"/>
    <property type="evidence" value="ECO:0007669"/>
    <property type="project" value="UniProtKB-UniRule"/>
</dbReference>
<keyword evidence="3 13" id="KW-0540">Nuclease</keyword>
<dbReference type="InterPro" id="IPR004612">
    <property type="entry name" value="Resolv_RecU"/>
</dbReference>
<feature type="site" description="Transition state stabilizer" evidence="13">
    <location>
        <position position="79"/>
    </location>
</feature>
<dbReference type="RefSeq" id="WP_091261657.1">
    <property type="nucleotide sequence ID" value="NZ_JARLVS010000056.1"/>
</dbReference>